<dbReference type="Gene3D" id="3.40.220.10">
    <property type="entry name" value="Leucine Aminopeptidase, subunit E, domain 1"/>
    <property type="match status" value="1"/>
</dbReference>
<name>A0A1Y6INU6_9VIBR</name>
<dbReference type="InterPro" id="IPR002589">
    <property type="entry name" value="Macro_dom"/>
</dbReference>
<organism evidence="3 4">
    <name type="scientific">Vibrio mangrovi</name>
    <dbReference type="NCBI Taxonomy" id="474394"/>
    <lineage>
        <taxon>Bacteria</taxon>
        <taxon>Pseudomonadati</taxon>
        <taxon>Pseudomonadota</taxon>
        <taxon>Gammaproteobacteria</taxon>
        <taxon>Vibrionales</taxon>
        <taxon>Vibrionaceae</taxon>
        <taxon>Vibrio</taxon>
    </lineage>
</organism>
<dbReference type="GO" id="GO:0016787">
    <property type="term" value="F:hydrolase activity"/>
    <property type="evidence" value="ECO:0007669"/>
    <property type="project" value="UniProtKB-KW"/>
</dbReference>
<dbReference type="SUPFAM" id="SSF52949">
    <property type="entry name" value="Macro domain-like"/>
    <property type="match status" value="1"/>
</dbReference>
<dbReference type="Proteomes" id="UP001283366">
    <property type="component" value="Unassembled WGS sequence"/>
</dbReference>
<evidence type="ECO:0000313" key="4">
    <source>
        <dbReference type="Proteomes" id="UP000196125"/>
    </source>
</evidence>
<keyword evidence="3" id="KW-0378">Hydrolase</keyword>
<proteinExistence type="predicted"/>
<dbReference type="EMBL" id="FXXI01000001">
    <property type="protein sequence ID" value="SMR99317.1"/>
    <property type="molecule type" value="Genomic_DNA"/>
</dbReference>
<dbReference type="PANTHER" id="PTHR11106:SF27">
    <property type="entry name" value="MACRO DOMAIN-CONTAINING PROTEIN"/>
    <property type="match status" value="1"/>
</dbReference>
<evidence type="ECO:0000313" key="3">
    <source>
        <dbReference type="EMBL" id="SMR99317.1"/>
    </source>
</evidence>
<keyword evidence="5" id="KW-1185">Reference proteome</keyword>
<dbReference type="OrthoDB" id="6194521at2"/>
<dbReference type="PANTHER" id="PTHR11106">
    <property type="entry name" value="GANGLIOSIDE INDUCED DIFFERENTIATION ASSOCIATED PROTEIN 2-RELATED"/>
    <property type="match status" value="1"/>
</dbReference>
<reference evidence="3 4" key="1">
    <citation type="submission" date="2017-05" db="EMBL/GenBank/DDBJ databases">
        <authorList>
            <person name="Song R."/>
            <person name="Chenine A.L."/>
            <person name="Ruprecht R.M."/>
        </authorList>
    </citation>
    <scope>NUCLEOTIDE SEQUENCE [LARGE SCALE GENOMIC DNA]</scope>
    <source>
        <strain evidence="3 4">CECT 7927</strain>
    </source>
</reference>
<evidence type="ECO:0000313" key="5">
    <source>
        <dbReference type="Proteomes" id="UP001283366"/>
    </source>
</evidence>
<dbReference type="PROSITE" id="PS51154">
    <property type="entry name" value="MACRO"/>
    <property type="match status" value="1"/>
</dbReference>
<accession>A0A1Y6INU6</accession>
<reference evidence="2 5" key="2">
    <citation type="submission" date="2023-11" db="EMBL/GenBank/DDBJ databases">
        <title>Plant-associative lifestyle of Vibrio porteresiae and its evolutionary dynamics.</title>
        <authorList>
            <person name="Rameshkumar N."/>
            <person name="Kirti K."/>
        </authorList>
    </citation>
    <scope>NUCLEOTIDE SEQUENCE [LARGE SCALE GENOMIC DNA]</scope>
    <source>
        <strain evidence="2 5">MSSRF38</strain>
    </source>
</reference>
<sequence length="180" mass="19168">MAHIEFIQGDIVSAQVDAIVNAANPGLLGGGGVDGAIHRGAGASLLESCAQLPDVNGIRCPVGEARITQAGKLNARYVIHTVGPIFHTDPAPALHLASAYRASLRLALANQCRSVALPAISCGIYGYPPHEAALIALKVCCEPEFHQLQLSFFLFSHEMYTLWQDAWTQIQKGASHQTDS</sequence>
<feature type="domain" description="Macro" evidence="1">
    <location>
        <begin position="1"/>
        <end position="171"/>
    </location>
</feature>
<dbReference type="Proteomes" id="UP000196125">
    <property type="component" value="Unassembled WGS sequence"/>
</dbReference>
<dbReference type="EC" id="3.5.1.-" evidence="3"/>
<dbReference type="InterPro" id="IPR043472">
    <property type="entry name" value="Macro_dom-like"/>
</dbReference>
<dbReference type="SMART" id="SM00506">
    <property type="entry name" value="A1pp"/>
    <property type="match status" value="1"/>
</dbReference>
<gene>
    <name evidence="3" type="primary">ymdB</name>
    <name evidence="2" type="ORF">SBX37_13610</name>
    <name evidence="3" type="ORF">VIM7927_00542</name>
</gene>
<dbReference type="Pfam" id="PF01661">
    <property type="entry name" value="Macro"/>
    <property type="match status" value="1"/>
</dbReference>
<protein>
    <submittedName>
        <fullName evidence="2">Macro domain-containing protein</fullName>
    </submittedName>
    <submittedName>
        <fullName evidence="3">O-acetyl-ADP-ribose deacetylase</fullName>
        <ecNumber evidence="3">3.5.1.-</ecNumber>
    </submittedName>
</protein>
<dbReference type="AlphaFoldDB" id="A0A1Y6INU6"/>
<evidence type="ECO:0000259" key="1">
    <source>
        <dbReference type="PROSITE" id="PS51154"/>
    </source>
</evidence>
<dbReference type="EMBL" id="JAWRCO010000001">
    <property type="protein sequence ID" value="MDW6003889.1"/>
    <property type="molecule type" value="Genomic_DNA"/>
</dbReference>
<dbReference type="RefSeq" id="WP_087479355.1">
    <property type="nucleotide sequence ID" value="NZ_AP024883.1"/>
</dbReference>
<evidence type="ECO:0000313" key="2">
    <source>
        <dbReference type="EMBL" id="MDW6003889.1"/>
    </source>
</evidence>